<feature type="compositionally biased region" description="Low complexity" evidence="1">
    <location>
        <begin position="34"/>
        <end position="63"/>
    </location>
</feature>
<keyword evidence="3" id="KW-1185">Reference proteome</keyword>
<feature type="compositionally biased region" description="Basic and acidic residues" evidence="1">
    <location>
        <begin position="208"/>
        <end position="227"/>
    </location>
</feature>
<feature type="compositionally biased region" description="Polar residues" evidence="1">
    <location>
        <begin position="190"/>
        <end position="207"/>
    </location>
</feature>
<sequence length="238" mass="25366">MVQPARRGRRVTVQARSVHPTTRNSGRAQPTSPATTIPPTAADNAADNAAAENHAAEAPGAEASLTSRPATTIIGRASFVTRSQAFDTTTNRTNSGVWWPQARAIARFTAVLATAPNGSSFVTALPDRLSVRARRRVSPGIDAASATVCTAWPSSHTTASTTGQVQDRPRIVCHAADHDTPAADRRRPAQTATTPVASSRPARSSQEGQRRVTVEQRFGRARSDLRRPSPRPPATSRR</sequence>
<dbReference type="AlphaFoldDB" id="A0A8J4DZL7"/>
<proteinExistence type="predicted"/>
<dbReference type="EMBL" id="BOPG01000011">
    <property type="protein sequence ID" value="GIJ54162.1"/>
    <property type="molecule type" value="Genomic_DNA"/>
</dbReference>
<feature type="region of interest" description="Disordered" evidence="1">
    <location>
        <begin position="177"/>
        <end position="238"/>
    </location>
</feature>
<evidence type="ECO:0000256" key="1">
    <source>
        <dbReference type="SAM" id="MobiDB-lite"/>
    </source>
</evidence>
<feature type="compositionally biased region" description="Basic and acidic residues" evidence="1">
    <location>
        <begin position="177"/>
        <end position="187"/>
    </location>
</feature>
<feature type="region of interest" description="Disordered" evidence="1">
    <location>
        <begin position="1"/>
        <end position="68"/>
    </location>
</feature>
<accession>A0A8J4DZL7</accession>
<evidence type="ECO:0000313" key="3">
    <source>
        <dbReference type="Proteomes" id="UP000612585"/>
    </source>
</evidence>
<comment type="caution">
    <text evidence="2">The sequence shown here is derived from an EMBL/GenBank/DDBJ whole genome shotgun (WGS) entry which is preliminary data.</text>
</comment>
<protein>
    <submittedName>
        <fullName evidence="2">Uncharacterized protein</fullName>
    </submittedName>
</protein>
<feature type="compositionally biased region" description="Polar residues" evidence="1">
    <location>
        <begin position="19"/>
        <end position="33"/>
    </location>
</feature>
<reference evidence="2" key="1">
    <citation type="submission" date="2021-01" db="EMBL/GenBank/DDBJ databases">
        <title>Whole genome shotgun sequence of Virgisporangium aurantiacum NBRC 16421.</title>
        <authorList>
            <person name="Komaki H."/>
            <person name="Tamura T."/>
        </authorList>
    </citation>
    <scope>NUCLEOTIDE SEQUENCE</scope>
    <source>
        <strain evidence="2">NBRC 16421</strain>
    </source>
</reference>
<organism evidence="2 3">
    <name type="scientific">Virgisporangium aurantiacum</name>
    <dbReference type="NCBI Taxonomy" id="175570"/>
    <lineage>
        <taxon>Bacteria</taxon>
        <taxon>Bacillati</taxon>
        <taxon>Actinomycetota</taxon>
        <taxon>Actinomycetes</taxon>
        <taxon>Micromonosporales</taxon>
        <taxon>Micromonosporaceae</taxon>
        <taxon>Virgisporangium</taxon>
    </lineage>
</organism>
<gene>
    <name evidence="2" type="ORF">Vau01_016780</name>
</gene>
<dbReference type="Proteomes" id="UP000612585">
    <property type="component" value="Unassembled WGS sequence"/>
</dbReference>
<feature type="compositionally biased region" description="Basic residues" evidence="1">
    <location>
        <begin position="1"/>
        <end position="10"/>
    </location>
</feature>
<evidence type="ECO:0000313" key="2">
    <source>
        <dbReference type="EMBL" id="GIJ54162.1"/>
    </source>
</evidence>
<name>A0A8J4DZL7_9ACTN</name>